<comment type="caution">
    <text evidence="1">The sequence shown here is derived from an EMBL/GenBank/DDBJ whole genome shotgun (WGS) entry which is preliminary data.</text>
</comment>
<accession>A0A162EW88</accession>
<evidence type="ECO:0000313" key="1">
    <source>
        <dbReference type="EMBL" id="KZS53651.1"/>
    </source>
</evidence>
<name>A0A162EW88_9MYCO</name>
<protein>
    <submittedName>
        <fullName evidence="1">Uncharacterized protein</fullName>
    </submittedName>
</protein>
<sequence>MDAALMTVSAKAAHAGCSVVVGGVVTGGVEGLVVTGGVVTGGVEGLVVTGGVVTGGVEGLVVTGVVAFGMHRSGLWPQ</sequence>
<dbReference type="Proteomes" id="UP000077342">
    <property type="component" value="Unassembled WGS sequence"/>
</dbReference>
<organism evidence="1 2">
    <name type="scientific">Mycobacterium ostraviense</name>
    <dbReference type="NCBI Taxonomy" id="2738409"/>
    <lineage>
        <taxon>Bacteria</taxon>
        <taxon>Bacillati</taxon>
        <taxon>Actinomycetota</taxon>
        <taxon>Actinomycetes</taxon>
        <taxon>Mycobacteriales</taxon>
        <taxon>Mycobacteriaceae</taxon>
        <taxon>Mycobacterium</taxon>
    </lineage>
</organism>
<gene>
    <name evidence="1" type="ORF">A4G28_03665</name>
</gene>
<evidence type="ECO:0000313" key="2">
    <source>
        <dbReference type="Proteomes" id="UP000077342"/>
    </source>
</evidence>
<dbReference type="AlphaFoldDB" id="A0A162EW88"/>
<reference evidence="2" key="1">
    <citation type="submission" date="2016-04" db="EMBL/GenBank/DDBJ databases">
        <authorList>
            <person name="Strapagiel D."/>
            <person name="Borowka P."/>
            <person name="Marciniak B."/>
            <person name="Bakula Z."/>
            <person name="Van Ingen J."/>
            <person name="Safianowska A."/>
            <person name="Dziadek J."/>
            <person name="Jagielski T."/>
        </authorList>
    </citation>
    <scope>NUCLEOTIDE SEQUENCE [LARGE SCALE GENOMIC DNA]</scope>
    <source>
        <strain evidence="2">1010001458</strain>
    </source>
</reference>
<proteinExistence type="predicted"/>
<keyword evidence="2" id="KW-1185">Reference proteome</keyword>
<dbReference type="EMBL" id="LWCI01000184">
    <property type="protein sequence ID" value="KZS53651.1"/>
    <property type="molecule type" value="Genomic_DNA"/>
</dbReference>
<dbReference type="RefSeq" id="WP_075513663.1">
    <property type="nucleotide sequence ID" value="NZ_CP089224.1"/>
</dbReference>